<dbReference type="SMART" id="SM00317">
    <property type="entry name" value="SET"/>
    <property type="match status" value="1"/>
</dbReference>
<dbReference type="eggNOG" id="KOG4442">
    <property type="taxonomic scope" value="Eukaryota"/>
</dbReference>
<dbReference type="PANTHER" id="PTHR22884">
    <property type="entry name" value="SET DOMAIN PROTEINS"/>
    <property type="match status" value="1"/>
</dbReference>
<comment type="subcellular location">
    <subcellularLocation>
        <location evidence="2">Chromosome</location>
    </subcellularLocation>
    <subcellularLocation>
        <location evidence="1">Nucleus</location>
    </subcellularLocation>
</comment>
<evidence type="ECO:0000313" key="11">
    <source>
        <dbReference type="Proteomes" id="UP000006671"/>
    </source>
</evidence>
<organism evidence="11">
    <name type="scientific">Naegleria gruberi</name>
    <name type="common">Amoeba</name>
    <dbReference type="NCBI Taxonomy" id="5762"/>
    <lineage>
        <taxon>Eukaryota</taxon>
        <taxon>Discoba</taxon>
        <taxon>Heterolobosea</taxon>
        <taxon>Tetramitia</taxon>
        <taxon>Eutetramitia</taxon>
        <taxon>Vahlkampfiidae</taxon>
        <taxon>Naegleria</taxon>
    </lineage>
</organism>
<dbReference type="OrthoDB" id="422362at2759"/>
<dbReference type="Gene3D" id="2.170.270.10">
    <property type="entry name" value="SET domain"/>
    <property type="match status" value="1"/>
</dbReference>
<dbReference type="Proteomes" id="UP000006671">
    <property type="component" value="Unassembled WGS sequence"/>
</dbReference>
<dbReference type="EMBL" id="GG738859">
    <property type="protein sequence ID" value="EFC46377.1"/>
    <property type="molecule type" value="Genomic_DNA"/>
</dbReference>
<protein>
    <submittedName>
        <fullName evidence="10">Set domain-containing protein</fullName>
    </submittedName>
</protein>
<evidence type="ECO:0000259" key="9">
    <source>
        <dbReference type="PROSITE" id="PS50868"/>
    </source>
</evidence>
<sequence>FQKKSWKKIEVKRAGEKGFGVFAKEKISKGTFIIEYVGEVLDEKIYKQRQEAYDGERHYYFLSVGTNQIIDASKKGNNARFINHSCDPNSVLQKWTVGHQSRIGVFALRDIEKGEEVTFDYAMECYGVSFQKCYCGSANCRGTITSKDMSLLE</sequence>
<keyword evidence="3" id="KW-0158">Chromosome</keyword>
<dbReference type="RefSeq" id="XP_002679121.1">
    <property type="nucleotide sequence ID" value="XM_002679075.1"/>
</dbReference>
<keyword evidence="6" id="KW-0949">S-adenosyl-L-methionine</keyword>
<dbReference type="PROSITE" id="PS50868">
    <property type="entry name" value="POST_SET"/>
    <property type="match status" value="1"/>
</dbReference>
<evidence type="ECO:0000256" key="2">
    <source>
        <dbReference type="ARBA" id="ARBA00004286"/>
    </source>
</evidence>
<evidence type="ECO:0000256" key="6">
    <source>
        <dbReference type="ARBA" id="ARBA00022691"/>
    </source>
</evidence>
<dbReference type="PROSITE" id="PS50280">
    <property type="entry name" value="SET"/>
    <property type="match status" value="1"/>
</dbReference>
<keyword evidence="7" id="KW-0539">Nucleus</keyword>
<evidence type="ECO:0000259" key="8">
    <source>
        <dbReference type="PROSITE" id="PS50280"/>
    </source>
</evidence>
<dbReference type="GO" id="GO:0008168">
    <property type="term" value="F:methyltransferase activity"/>
    <property type="evidence" value="ECO:0007669"/>
    <property type="project" value="UniProtKB-KW"/>
</dbReference>
<dbReference type="GO" id="GO:0005634">
    <property type="term" value="C:nucleus"/>
    <property type="evidence" value="ECO:0007669"/>
    <property type="project" value="UniProtKB-SubCell"/>
</dbReference>
<dbReference type="InterPro" id="IPR050777">
    <property type="entry name" value="SET2_Histone-Lys_MeTrsfase"/>
</dbReference>
<feature type="non-terminal residue" evidence="10">
    <location>
        <position position="1"/>
    </location>
</feature>
<evidence type="ECO:0000256" key="7">
    <source>
        <dbReference type="ARBA" id="ARBA00023242"/>
    </source>
</evidence>
<reference evidence="10 11" key="1">
    <citation type="journal article" date="2010" name="Cell">
        <title>The genome of Naegleria gruberi illuminates early eukaryotic versatility.</title>
        <authorList>
            <person name="Fritz-Laylin L.K."/>
            <person name="Prochnik S.E."/>
            <person name="Ginger M.L."/>
            <person name="Dacks J.B."/>
            <person name="Carpenter M.L."/>
            <person name="Field M.C."/>
            <person name="Kuo A."/>
            <person name="Paredez A."/>
            <person name="Chapman J."/>
            <person name="Pham J."/>
            <person name="Shu S."/>
            <person name="Neupane R."/>
            <person name="Cipriano M."/>
            <person name="Mancuso J."/>
            <person name="Tu H."/>
            <person name="Salamov A."/>
            <person name="Lindquist E."/>
            <person name="Shapiro H."/>
            <person name="Lucas S."/>
            <person name="Grigoriev I.V."/>
            <person name="Cande W.Z."/>
            <person name="Fulton C."/>
            <person name="Rokhsar D.S."/>
            <person name="Dawson S.C."/>
        </authorList>
    </citation>
    <scope>NUCLEOTIDE SEQUENCE [LARGE SCALE GENOMIC DNA]</scope>
    <source>
        <strain evidence="10 11">NEG-M</strain>
    </source>
</reference>
<feature type="domain" description="Post-SET" evidence="9">
    <location>
        <begin position="129"/>
        <end position="145"/>
    </location>
</feature>
<accession>D2VA70</accession>
<keyword evidence="5" id="KW-0808">Transferase</keyword>
<dbReference type="InParanoid" id="D2VA70"/>
<dbReference type="GO" id="GO:0032259">
    <property type="term" value="P:methylation"/>
    <property type="evidence" value="ECO:0007669"/>
    <property type="project" value="UniProtKB-KW"/>
</dbReference>
<dbReference type="KEGG" id="ngr:NAEGRDRAFT_3997"/>
<keyword evidence="4" id="KW-0489">Methyltransferase</keyword>
<gene>
    <name evidence="10" type="ORF">NAEGRDRAFT_3997</name>
</gene>
<feature type="non-terminal residue" evidence="10">
    <location>
        <position position="153"/>
    </location>
</feature>
<dbReference type="OMA" id="YRYSSCI"/>
<dbReference type="STRING" id="5762.D2VA70"/>
<dbReference type="VEuPathDB" id="AmoebaDB:NAEGRDRAFT_3997"/>
<dbReference type="SUPFAM" id="SSF82199">
    <property type="entry name" value="SET domain"/>
    <property type="match status" value="1"/>
</dbReference>
<feature type="domain" description="SET" evidence="8">
    <location>
        <begin position="7"/>
        <end position="122"/>
    </location>
</feature>
<evidence type="ECO:0000256" key="1">
    <source>
        <dbReference type="ARBA" id="ARBA00004123"/>
    </source>
</evidence>
<name>D2VA70_NAEGR</name>
<evidence type="ECO:0000256" key="3">
    <source>
        <dbReference type="ARBA" id="ARBA00022454"/>
    </source>
</evidence>
<dbReference type="InterPro" id="IPR003616">
    <property type="entry name" value="Post-SET_dom"/>
</dbReference>
<dbReference type="Pfam" id="PF00856">
    <property type="entry name" value="SET"/>
    <property type="match status" value="1"/>
</dbReference>
<evidence type="ECO:0000313" key="10">
    <source>
        <dbReference type="EMBL" id="EFC46377.1"/>
    </source>
</evidence>
<dbReference type="GO" id="GO:0005694">
    <property type="term" value="C:chromosome"/>
    <property type="evidence" value="ECO:0007669"/>
    <property type="project" value="UniProtKB-SubCell"/>
</dbReference>
<dbReference type="InterPro" id="IPR001214">
    <property type="entry name" value="SET_dom"/>
</dbReference>
<keyword evidence="11" id="KW-1185">Reference proteome</keyword>
<proteinExistence type="predicted"/>
<dbReference type="AlphaFoldDB" id="D2VA70"/>
<evidence type="ECO:0000256" key="5">
    <source>
        <dbReference type="ARBA" id="ARBA00022679"/>
    </source>
</evidence>
<evidence type="ECO:0000256" key="4">
    <source>
        <dbReference type="ARBA" id="ARBA00022603"/>
    </source>
</evidence>
<dbReference type="InterPro" id="IPR046341">
    <property type="entry name" value="SET_dom_sf"/>
</dbReference>
<dbReference type="GeneID" id="8859374"/>